<feature type="transmembrane region" description="Helical" evidence="2">
    <location>
        <begin position="287"/>
        <end position="305"/>
    </location>
</feature>
<keyword evidence="2" id="KW-0472">Membrane</keyword>
<dbReference type="STRING" id="1230097.A0A423XCL2"/>
<sequence length="345" mass="36265">MKLTVGIPLVFSITAFALALVALIAGKDRGMMEDYHIVVFNTSTLGHNYISSLVDGSSSSPTPTPTPTSTSDSGGIGGFFSSLEASATAVVGSIESEAASILNDIGNDIADKLADELGIEEFYSLHVLDTCRGSYAPNATASDASYNVTSCTAPLDFSSMNVSATLELQLSIGPFDLTLSDLGISPDIQSKLNDLPKLFEALAAMYIISVIFSGLAILGSLAGFFLVPSAGRTILVVNFLLASSANFFLLVGSLLTTVGGNQAKDKIKDNGGDDIGLVIHVGKKFQALTWTAFALMILATNYWVWEFVVATRARRRGEGASGGRRGKDEKYSVDSQQSGGPFKKG</sequence>
<organism evidence="3 4">
    <name type="scientific">Cytospora leucostoma</name>
    <dbReference type="NCBI Taxonomy" id="1230097"/>
    <lineage>
        <taxon>Eukaryota</taxon>
        <taxon>Fungi</taxon>
        <taxon>Dikarya</taxon>
        <taxon>Ascomycota</taxon>
        <taxon>Pezizomycotina</taxon>
        <taxon>Sordariomycetes</taxon>
        <taxon>Sordariomycetidae</taxon>
        <taxon>Diaporthales</taxon>
        <taxon>Cytosporaceae</taxon>
        <taxon>Cytospora</taxon>
    </lineage>
</organism>
<evidence type="ECO:0000256" key="1">
    <source>
        <dbReference type="SAM" id="MobiDB-lite"/>
    </source>
</evidence>
<dbReference type="EMBL" id="LKEB01000017">
    <property type="protein sequence ID" value="ROW13792.1"/>
    <property type="molecule type" value="Genomic_DNA"/>
</dbReference>
<feature type="transmembrane region" description="Helical" evidence="2">
    <location>
        <begin position="233"/>
        <end position="258"/>
    </location>
</feature>
<feature type="transmembrane region" description="Helical" evidence="2">
    <location>
        <begin position="201"/>
        <end position="227"/>
    </location>
</feature>
<dbReference type="Pfam" id="PF06687">
    <property type="entry name" value="SUR7"/>
    <property type="match status" value="1"/>
</dbReference>
<dbReference type="GO" id="GO:0051285">
    <property type="term" value="C:cell cortex of cell tip"/>
    <property type="evidence" value="ECO:0007669"/>
    <property type="project" value="TreeGrafter"/>
</dbReference>
<comment type="caution">
    <text evidence="3">The sequence shown here is derived from an EMBL/GenBank/DDBJ whole genome shotgun (WGS) entry which is preliminary data.</text>
</comment>
<evidence type="ECO:0000313" key="4">
    <source>
        <dbReference type="Proteomes" id="UP000285146"/>
    </source>
</evidence>
<reference evidence="3 4" key="1">
    <citation type="submission" date="2015-09" db="EMBL/GenBank/DDBJ databases">
        <title>Host preference determinants of Valsa canker pathogens revealed by comparative genomics.</title>
        <authorList>
            <person name="Yin Z."/>
            <person name="Huang L."/>
        </authorList>
    </citation>
    <scope>NUCLEOTIDE SEQUENCE [LARGE SCALE GENOMIC DNA]</scope>
    <source>
        <strain evidence="3 4">SXYLt</strain>
    </source>
</reference>
<dbReference type="GO" id="GO:0031505">
    <property type="term" value="P:fungal-type cell wall organization"/>
    <property type="evidence" value="ECO:0007669"/>
    <property type="project" value="TreeGrafter"/>
</dbReference>
<dbReference type="AlphaFoldDB" id="A0A423XCL2"/>
<protein>
    <recommendedName>
        <fullName evidence="5">Sur7 protein</fullName>
    </recommendedName>
</protein>
<dbReference type="InterPro" id="IPR009571">
    <property type="entry name" value="SUR7/Rim9-like_fungi"/>
</dbReference>
<proteinExistence type="predicted"/>
<dbReference type="PANTHER" id="PTHR28019:SF7">
    <property type="entry name" value="SUR7 PROTEIN"/>
    <property type="match status" value="1"/>
</dbReference>
<dbReference type="FunCoup" id="A0A423XCL2">
    <property type="interactions" value="55"/>
</dbReference>
<keyword evidence="2" id="KW-1133">Transmembrane helix</keyword>
<dbReference type="OrthoDB" id="4159154at2759"/>
<evidence type="ECO:0008006" key="5">
    <source>
        <dbReference type="Google" id="ProtNLM"/>
    </source>
</evidence>
<name>A0A423XCL2_9PEZI</name>
<dbReference type="GO" id="GO:0005886">
    <property type="term" value="C:plasma membrane"/>
    <property type="evidence" value="ECO:0007669"/>
    <property type="project" value="InterPro"/>
</dbReference>
<feature type="transmembrane region" description="Helical" evidence="2">
    <location>
        <begin position="6"/>
        <end position="26"/>
    </location>
</feature>
<evidence type="ECO:0000256" key="2">
    <source>
        <dbReference type="SAM" id="Phobius"/>
    </source>
</evidence>
<feature type="region of interest" description="Disordered" evidence="1">
    <location>
        <begin position="317"/>
        <end position="345"/>
    </location>
</feature>
<keyword evidence="4" id="KW-1185">Reference proteome</keyword>
<dbReference type="InParanoid" id="A0A423XCL2"/>
<accession>A0A423XCL2</accession>
<gene>
    <name evidence="3" type="ORF">VPNG_03647</name>
</gene>
<keyword evidence="2" id="KW-0812">Transmembrane</keyword>
<dbReference type="PANTHER" id="PTHR28019">
    <property type="entry name" value="CELL MEMBRANE PROTEIN YLR413W-RELATED"/>
    <property type="match status" value="1"/>
</dbReference>
<evidence type="ECO:0000313" key="3">
    <source>
        <dbReference type="EMBL" id="ROW13792.1"/>
    </source>
</evidence>
<dbReference type="Proteomes" id="UP000285146">
    <property type="component" value="Unassembled WGS sequence"/>
</dbReference>
<dbReference type="InterPro" id="IPR052413">
    <property type="entry name" value="SUR7_domain"/>
</dbReference>